<evidence type="ECO:0000259" key="1">
    <source>
        <dbReference type="Pfam" id="PF24530"/>
    </source>
</evidence>
<dbReference type="Pfam" id="PF24530">
    <property type="entry name" value="DUF7597"/>
    <property type="match status" value="1"/>
</dbReference>
<dbReference type="AlphaFoldDB" id="A0A0A9BIY9"/>
<protein>
    <recommendedName>
        <fullName evidence="1">DUF7597 domain-containing protein</fullName>
    </recommendedName>
</protein>
<proteinExistence type="predicted"/>
<reference evidence="2" key="2">
    <citation type="journal article" date="2015" name="Data Brief">
        <title>Shoot transcriptome of the giant reed, Arundo donax.</title>
        <authorList>
            <person name="Barrero R.A."/>
            <person name="Guerrero F.D."/>
            <person name="Moolhuijzen P."/>
            <person name="Goolsby J.A."/>
            <person name="Tidwell J."/>
            <person name="Bellgard S.E."/>
            <person name="Bellgard M.I."/>
        </authorList>
    </citation>
    <scope>NUCLEOTIDE SEQUENCE</scope>
    <source>
        <tissue evidence="2">Shoot tissue taken approximately 20 cm above the soil surface</tissue>
    </source>
</reference>
<organism evidence="2">
    <name type="scientific">Arundo donax</name>
    <name type="common">Giant reed</name>
    <name type="synonym">Donax arundinaceus</name>
    <dbReference type="NCBI Taxonomy" id="35708"/>
    <lineage>
        <taxon>Eukaryota</taxon>
        <taxon>Viridiplantae</taxon>
        <taxon>Streptophyta</taxon>
        <taxon>Embryophyta</taxon>
        <taxon>Tracheophyta</taxon>
        <taxon>Spermatophyta</taxon>
        <taxon>Magnoliopsida</taxon>
        <taxon>Liliopsida</taxon>
        <taxon>Poales</taxon>
        <taxon>Poaceae</taxon>
        <taxon>PACMAD clade</taxon>
        <taxon>Arundinoideae</taxon>
        <taxon>Arundineae</taxon>
        <taxon>Arundo</taxon>
    </lineage>
</organism>
<reference evidence="2" key="1">
    <citation type="submission" date="2014-09" db="EMBL/GenBank/DDBJ databases">
        <authorList>
            <person name="Magalhaes I.L.F."/>
            <person name="Oliveira U."/>
            <person name="Santos F.R."/>
            <person name="Vidigal T.H.D.A."/>
            <person name="Brescovit A.D."/>
            <person name="Santos A.J."/>
        </authorList>
    </citation>
    <scope>NUCLEOTIDE SEQUENCE</scope>
    <source>
        <tissue evidence="2">Shoot tissue taken approximately 20 cm above the soil surface</tissue>
    </source>
</reference>
<name>A0A0A9BIY9_ARUDO</name>
<accession>A0A0A9BIY9</accession>
<dbReference type="EMBL" id="GBRH01234539">
    <property type="protein sequence ID" value="JAD63356.1"/>
    <property type="molecule type" value="Transcribed_RNA"/>
</dbReference>
<sequence length="85" mass="9639">MVGRAQPRNDVAIVTISPMLDNQVNFQNIQAVLEFFEHKRVAVDSIQPGSFGQAYVRFSAIFDRDNLINDFPNNFGNLDHLSQTK</sequence>
<evidence type="ECO:0000313" key="2">
    <source>
        <dbReference type="EMBL" id="JAD63356.1"/>
    </source>
</evidence>
<dbReference type="InterPro" id="IPR056018">
    <property type="entry name" value="DUF7597"/>
</dbReference>
<feature type="domain" description="DUF7597" evidence="1">
    <location>
        <begin position="9"/>
        <end position="79"/>
    </location>
</feature>